<gene>
    <name evidence="1" type="ORF">LCGC14_1241910</name>
</gene>
<organism evidence="1">
    <name type="scientific">marine sediment metagenome</name>
    <dbReference type="NCBI Taxonomy" id="412755"/>
    <lineage>
        <taxon>unclassified sequences</taxon>
        <taxon>metagenomes</taxon>
        <taxon>ecological metagenomes</taxon>
    </lineage>
</organism>
<comment type="caution">
    <text evidence="1">The sequence shown here is derived from an EMBL/GenBank/DDBJ whole genome shotgun (WGS) entry which is preliminary data.</text>
</comment>
<protein>
    <submittedName>
        <fullName evidence="1">Uncharacterized protein</fullName>
    </submittedName>
</protein>
<reference evidence="1" key="1">
    <citation type="journal article" date="2015" name="Nature">
        <title>Complex archaea that bridge the gap between prokaryotes and eukaryotes.</title>
        <authorList>
            <person name="Spang A."/>
            <person name="Saw J.H."/>
            <person name="Jorgensen S.L."/>
            <person name="Zaremba-Niedzwiedzka K."/>
            <person name="Martijn J."/>
            <person name="Lind A.E."/>
            <person name="van Eijk R."/>
            <person name="Schleper C."/>
            <person name="Guy L."/>
            <person name="Ettema T.J."/>
        </authorList>
    </citation>
    <scope>NUCLEOTIDE SEQUENCE</scope>
</reference>
<proteinExistence type="predicted"/>
<dbReference type="AlphaFoldDB" id="A0A0F9L9L3"/>
<dbReference type="EMBL" id="LAZR01006718">
    <property type="protein sequence ID" value="KKM90108.1"/>
    <property type="molecule type" value="Genomic_DNA"/>
</dbReference>
<name>A0A0F9L9L3_9ZZZZ</name>
<sequence>MADDVMEVICGTCRYFDRLKDGDRGLCRIAPPQGVDCERAWVGAWPLVSPDDWCGQGVKTVVDGR</sequence>
<evidence type="ECO:0000313" key="1">
    <source>
        <dbReference type="EMBL" id="KKM90108.1"/>
    </source>
</evidence>
<accession>A0A0F9L9L3</accession>